<evidence type="ECO:0000256" key="1">
    <source>
        <dbReference type="SAM" id="Coils"/>
    </source>
</evidence>
<evidence type="ECO:0000313" key="3">
    <source>
        <dbReference type="EMBL" id="PPQ78655.1"/>
    </source>
</evidence>
<feature type="transmembrane region" description="Helical" evidence="2">
    <location>
        <begin position="114"/>
        <end position="132"/>
    </location>
</feature>
<feature type="coiled-coil region" evidence="1">
    <location>
        <begin position="35"/>
        <end position="100"/>
    </location>
</feature>
<dbReference type="AlphaFoldDB" id="A0A409WJH9"/>
<organism evidence="3 4">
    <name type="scientific">Gymnopilus dilepis</name>
    <dbReference type="NCBI Taxonomy" id="231916"/>
    <lineage>
        <taxon>Eukaryota</taxon>
        <taxon>Fungi</taxon>
        <taxon>Dikarya</taxon>
        <taxon>Basidiomycota</taxon>
        <taxon>Agaricomycotina</taxon>
        <taxon>Agaricomycetes</taxon>
        <taxon>Agaricomycetidae</taxon>
        <taxon>Agaricales</taxon>
        <taxon>Agaricineae</taxon>
        <taxon>Hymenogastraceae</taxon>
        <taxon>Gymnopilus</taxon>
    </lineage>
</organism>
<keyword evidence="1" id="KW-0175">Coiled coil</keyword>
<name>A0A409WJH9_9AGAR</name>
<dbReference type="InParanoid" id="A0A409WJH9"/>
<sequence length="139" mass="16694">MASWFRGASYVTINGGIFQNNETSRYNGGISNQDRNEMVEKIKTLEERLSQLCVAQEAVMRLQENVMRQQEDLKRQQEDLKQEQVDMKRQQEVMRREQEVIIDREEARRRRKELMEFSFCFMFFLFLVIKAGDSVMRLK</sequence>
<keyword evidence="2" id="KW-1133">Transmembrane helix</keyword>
<gene>
    <name evidence="3" type="ORF">CVT26_005496</name>
</gene>
<comment type="caution">
    <text evidence="3">The sequence shown here is derived from an EMBL/GenBank/DDBJ whole genome shotgun (WGS) entry which is preliminary data.</text>
</comment>
<keyword evidence="2" id="KW-0472">Membrane</keyword>
<dbReference type="Proteomes" id="UP000284706">
    <property type="component" value="Unassembled WGS sequence"/>
</dbReference>
<keyword evidence="4" id="KW-1185">Reference proteome</keyword>
<accession>A0A409WJH9</accession>
<proteinExistence type="predicted"/>
<reference evidence="3 4" key="1">
    <citation type="journal article" date="2018" name="Evol. Lett.">
        <title>Horizontal gene cluster transfer increased hallucinogenic mushroom diversity.</title>
        <authorList>
            <person name="Reynolds H.T."/>
            <person name="Vijayakumar V."/>
            <person name="Gluck-Thaler E."/>
            <person name="Korotkin H.B."/>
            <person name="Matheny P.B."/>
            <person name="Slot J.C."/>
        </authorList>
    </citation>
    <scope>NUCLEOTIDE SEQUENCE [LARGE SCALE GENOMIC DNA]</scope>
    <source>
        <strain evidence="3 4">SRW20</strain>
    </source>
</reference>
<dbReference type="EMBL" id="NHYE01005042">
    <property type="protein sequence ID" value="PPQ78655.1"/>
    <property type="molecule type" value="Genomic_DNA"/>
</dbReference>
<protein>
    <submittedName>
        <fullName evidence="3">Uncharacterized protein</fullName>
    </submittedName>
</protein>
<evidence type="ECO:0000256" key="2">
    <source>
        <dbReference type="SAM" id="Phobius"/>
    </source>
</evidence>
<keyword evidence="2" id="KW-0812">Transmembrane</keyword>
<evidence type="ECO:0000313" key="4">
    <source>
        <dbReference type="Proteomes" id="UP000284706"/>
    </source>
</evidence>